<keyword evidence="5" id="KW-0479">Metal-binding</keyword>
<dbReference type="EC" id="5.3.1.8" evidence="4"/>
<comment type="catalytic activity">
    <reaction evidence="1">
        <text>D-mannose 6-phosphate = D-fructose 6-phosphate</text>
        <dbReference type="Rhea" id="RHEA:12356"/>
        <dbReference type="ChEBI" id="CHEBI:58735"/>
        <dbReference type="ChEBI" id="CHEBI:61527"/>
        <dbReference type="EC" id="5.3.1.8"/>
    </reaction>
</comment>
<dbReference type="SUPFAM" id="SSF51182">
    <property type="entry name" value="RmlC-like cupins"/>
    <property type="match status" value="1"/>
</dbReference>
<comment type="similarity">
    <text evidence="3">Belongs to the mannose-6-phosphate isomerase type 1 family.</text>
</comment>
<dbReference type="InterPro" id="IPR016305">
    <property type="entry name" value="Mannose-6-P_Isomerase"/>
</dbReference>
<evidence type="ECO:0000256" key="6">
    <source>
        <dbReference type="ARBA" id="ARBA00022833"/>
    </source>
</evidence>
<dbReference type="InterPro" id="IPR046457">
    <property type="entry name" value="PMI_typeI_cat"/>
</dbReference>
<feature type="domain" description="Phosphomannose isomerase type I catalytic" evidence="8">
    <location>
        <begin position="5"/>
        <end position="141"/>
    </location>
</feature>
<dbReference type="NCBIfam" id="TIGR00218">
    <property type="entry name" value="manA"/>
    <property type="match status" value="1"/>
</dbReference>
<name>A0ABW3AFX4_9MICO</name>
<dbReference type="InterPro" id="IPR001250">
    <property type="entry name" value="Man6P_Isoase-1"/>
</dbReference>
<keyword evidence="7 9" id="KW-0413">Isomerase</keyword>
<evidence type="ECO:0000256" key="1">
    <source>
        <dbReference type="ARBA" id="ARBA00000757"/>
    </source>
</evidence>
<dbReference type="RefSeq" id="WP_204980649.1">
    <property type="nucleotide sequence ID" value="NZ_JBHTII010000001.1"/>
</dbReference>
<organism evidence="9 10">
    <name type="scientific">Microbacterium insulae</name>
    <dbReference type="NCBI Taxonomy" id="483014"/>
    <lineage>
        <taxon>Bacteria</taxon>
        <taxon>Bacillati</taxon>
        <taxon>Actinomycetota</taxon>
        <taxon>Actinomycetes</taxon>
        <taxon>Micrococcales</taxon>
        <taxon>Microbacteriaceae</taxon>
        <taxon>Microbacterium</taxon>
    </lineage>
</organism>
<dbReference type="Gene3D" id="2.60.120.10">
    <property type="entry name" value="Jelly Rolls"/>
    <property type="match status" value="2"/>
</dbReference>
<evidence type="ECO:0000259" key="8">
    <source>
        <dbReference type="Pfam" id="PF20511"/>
    </source>
</evidence>
<evidence type="ECO:0000256" key="3">
    <source>
        <dbReference type="ARBA" id="ARBA00010772"/>
    </source>
</evidence>
<evidence type="ECO:0000313" key="10">
    <source>
        <dbReference type="Proteomes" id="UP001597055"/>
    </source>
</evidence>
<evidence type="ECO:0000256" key="5">
    <source>
        <dbReference type="ARBA" id="ARBA00022723"/>
    </source>
</evidence>
<sequence length="390" mass="41483">MSARLLRIEGVIRDYDWGSRGGISRVLGRAETEEVEAELWLGAHASAPARITTVPAGESDLAGWESATGESVPFLLKLLSARSPLSLQAHPTTEQAAAGFAAEEAVGIPQSARERNYKDPYAKPELIVALEDGFEALCGFREPADTVAAIRDLADASPDRAPFEKWGRILRGPDGVRAAFRWLLDGGQTVDRLVASLTAVASADPLRYELPDRIARQYPADAGIAISLMLNHVTLAAGEALWLPAGNIHAYLRGTGIELMGPSDNVLRGGMTSKHVDLPELIQVLDFSTGPASRLDADRLSDHVIEYRPASVPTGRNVPFALVMIDGDDVVTTAGPTVGLVVDGEFVVSTGDSGESFAQGSAFLVTSPVHLAVRGAGRLYLAVGDETTRR</sequence>
<dbReference type="Pfam" id="PF20511">
    <property type="entry name" value="PMI_typeI_cat"/>
    <property type="match status" value="1"/>
</dbReference>
<evidence type="ECO:0000256" key="7">
    <source>
        <dbReference type="ARBA" id="ARBA00023235"/>
    </source>
</evidence>
<evidence type="ECO:0000256" key="4">
    <source>
        <dbReference type="ARBA" id="ARBA00011956"/>
    </source>
</evidence>
<dbReference type="PANTHER" id="PTHR10309">
    <property type="entry name" value="MANNOSE-6-PHOSPHATE ISOMERASE"/>
    <property type="match status" value="1"/>
</dbReference>
<accession>A0ABW3AFX4</accession>
<dbReference type="Proteomes" id="UP001597055">
    <property type="component" value="Unassembled WGS sequence"/>
</dbReference>
<dbReference type="PIRSF" id="PIRSF001480">
    <property type="entry name" value="Mannose-6-phosphate_isomerase"/>
    <property type="match status" value="1"/>
</dbReference>
<proteinExistence type="inferred from homology"/>
<dbReference type="PRINTS" id="PR00714">
    <property type="entry name" value="MAN6PISMRASE"/>
</dbReference>
<dbReference type="Gene3D" id="1.10.441.10">
    <property type="entry name" value="Phosphomannose Isomerase, domain 2"/>
    <property type="match status" value="1"/>
</dbReference>
<gene>
    <name evidence="9" type="primary">manA</name>
    <name evidence="9" type="ORF">ACFQ0P_04085</name>
</gene>
<comment type="caution">
    <text evidence="9">The sequence shown here is derived from an EMBL/GenBank/DDBJ whole genome shotgun (WGS) entry which is preliminary data.</text>
</comment>
<dbReference type="EMBL" id="JBHTII010000001">
    <property type="protein sequence ID" value="MFD0789568.1"/>
    <property type="molecule type" value="Genomic_DNA"/>
</dbReference>
<dbReference type="InterPro" id="IPR011051">
    <property type="entry name" value="RmlC_Cupin_sf"/>
</dbReference>
<dbReference type="PANTHER" id="PTHR10309:SF0">
    <property type="entry name" value="MANNOSE-6-PHOSPHATE ISOMERASE"/>
    <property type="match status" value="1"/>
</dbReference>
<evidence type="ECO:0000313" key="9">
    <source>
        <dbReference type="EMBL" id="MFD0789568.1"/>
    </source>
</evidence>
<dbReference type="CDD" id="cd07011">
    <property type="entry name" value="cupin_PMI_type_I_N"/>
    <property type="match status" value="1"/>
</dbReference>
<protein>
    <recommendedName>
        <fullName evidence="4">mannose-6-phosphate isomerase</fullName>
        <ecNumber evidence="4">5.3.1.8</ecNumber>
    </recommendedName>
</protein>
<keyword evidence="10" id="KW-1185">Reference proteome</keyword>
<reference evidence="10" key="1">
    <citation type="journal article" date="2019" name="Int. J. Syst. Evol. Microbiol.">
        <title>The Global Catalogue of Microorganisms (GCM) 10K type strain sequencing project: providing services to taxonomists for standard genome sequencing and annotation.</title>
        <authorList>
            <consortium name="The Broad Institute Genomics Platform"/>
            <consortium name="The Broad Institute Genome Sequencing Center for Infectious Disease"/>
            <person name="Wu L."/>
            <person name="Ma J."/>
        </authorList>
    </citation>
    <scope>NUCLEOTIDE SEQUENCE [LARGE SCALE GENOMIC DNA]</scope>
    <source>
        <strain evidence="10">CCUG 54523</strain>
    </source>
</reference>
<evidence type="ECO:0000256" key="2">
    <source>
        <dbReference type="ARBA" id="ARBA00001947"/>
    </source>
</evidence>
<dbReference type="GO" id="GO:0004476">
    <property type="term" value="F:mannose-6-phosphate isomerase activity"/>
    <property type="evidence" value="ECO:0007669"/>
    <property type="project" value="UniProtKB-EC"/>
</dbReference>
<comment type="cofactor">
    <cofactor evidence="2">
        <name>Zn(2+)</name>
        <dbReference type="ChEBI" id="CHEBI:29105"/>
    </cofactor>
</comment>
<dbReference type="InterPro" id="IPR014710">
    <property type="entry name" value="RmlC-like_jellyroll"/>
</dbReference>
<keyword evidence="6" id="KW-0862">Zinc</keyword>